<dbReference type="EMBL" id="VSRR010001645">
    <property type="protein sequence ID" value="MPC26750.1"/>
    <property type="molecule type" value="Genomic_DNA"/>
</dbReference>
<gene>
    <name evidence="1" type="ORF">E2C01_019897</name>
</gene>
<name>A0A5B7DYV1_PORTR</name>
<sequence>MKRERRNGGARPVSTESSGPLAFVCFSLPPGPLLCSAPRAVIALPLRVEHLVCPGNVMPMKRDPVYYDDTKSYGGNTQARWPLLCGTRDACQLCDEYRCFPAPGWAMSPARLHHMPCHLPSSAHSFGFSALSLSKYWFCCGHNSPAKCYKNL</sequence>
<dbReference type="Proteomes" id="UP000324222">
    <property type="component" value="Unassembled WGS sequence"/>
</dbReference>
<evidence type="ECO:0000313" key="2">
    <source>
        <dbReference type="Proteomes" id="UP000324222"/>
    </source>
</evidence>
<accession>A0A5B7DYV1</accession>
<protein>
    <submittedName>
        <fullName evidence="1">Uncharacterized protein</fullName>
    </submittedName>
</protein>
<comment type="caution">
    <text evidence="1">The sequence shown here is derived from an EMBL/GenBank/DDBJ whole genome shotgun (WGS) entry which is preliminary data.</text>
</comment>
<keyword evidence="2" id="KW-1185">Reference proteome</keyword>
<organism evidence="1 2">
    <name type="scientific">Portunus trituberculatus</name>
    <name type="common">Swimming crab</name>
    <name type="synonym">Neptunus trituberculatus</name>
    <dbReference type="NCBI Taxonomy" id="210409"/>
    <lineage>
        <taxon>Eukaryota</taxon>
        <taxon>Metazoa</taxon>
        <taxon>Ecdysozoa</taxon>
        <taxon>Arthropoda</taxon>
        <taxon>Crustacea</taxon>
        <taxon>Multicrustacea</taxon>
        <taxon>Malacostraca</taxon>
        <taxon>Eumalacostraca</taxon>
        <taxon>Eucarida</taxon>
        <taxon>Decapoda</taxon>
        <taxon>Pleocyemata</taxon>
        <taxon>Brachyura</taxon>
        <taxon>Eubrachyura</taxon>
        <taxon>Portunoidea</taxon>
        <taxon>Portunidae</taxon>
        <taxon>Portuninae</taxon>
        <taxon>Portunus</taxon>
    </lineage>
</organism>
<reference evidence="1 2" key="1">
    <citation type="submission" date="2019-05" db="EMBL/GenBank/DDBJ databases">
        <title>Another draft genome of Portunus trituberculatus and its Hox gene families provides insights of decapod evolution.</title>
        <authorList>
            <person name="Jeong J.-H."/>
            <person name="Song I."/>
            <person name="Kim S."/>
            <person name="Choi T."/>
            <person name="Kim D."/>
            <person name="Ryu S."/>
            <person name="Kim W."/>
        </authorList>
    </citation>
    <scope>NUCLEOTIDE SEQUENCE [LARGE SCALE GENOMIC DNA]</scope>
    <source>
        <tissue evidence="1">Muscle</tissue>
    </source>
</reference>
<dbReference type="AlphaFoldDB" id="A0A5B7DYV1"/>
<proteinExistence type="predicted"/>
<evidence type="ECO:0000313" key="1">
    <source>
        <dbReference type="EMBL" id="MPC26750.1"/>
    </source>
</evidence>